<dbReference type="RefSeq" id="WP_015799238.1">
    <property type="nucleotide sequence ID" value="NC_013124.1"/>
</dbReference>
<accession>C7M1B3</accession>
<evidence type="ECO:0000313" key="2">
    <source>
        <dbReference type="Proteomes" id="UP000000771"/>
    </source>
</evidence>
<gene>
    <name evidence="1" type="ordered locus">Afer_1847</name>
</gene>
<dbReference type="Pfam" id="PF02597">
    <property type="entry name" value="ThiS"/>
    <property type="match status" value="1"/>
</dbReference>
<evidence type="ECO:0000313" key="1">
    <source>
        <dbReference type="EMBL" id="ACU54761.1"/>
    </source>
</evidence>
<dbReference type="InterPro" id="IPR054834">
    <property type="entry name" value="SAMP1_3"/>
</dbReference>
<keyword evidence="2" id="KW-1185">Reference proteome</keyword>
<dbReference type="SUPFAM" id="SSF54285">
    <property type="entry name" value="MoaD/ThiS"/>
    <property type="match status" value="1"/>
</dbReference>
<dbReference type="STRING" id="525909.Afer_1847"/>
<name>C7M1B3_ACIFD</name>
<dbReference type="AlphaFoldDB" id="C7M1B3"/>
<sequence length="96" mass="9908">MGVGVTVRVRIPAQLRSLAGGAGELTVGEAQTVGEVLAVVASEHPELAERILDAEGEPRRFVNVFVRDEDIRFLDGLATTVGDGDVVSVVPAVAGG</sequence>
<dbReference type="InterPro" id="IPR016155">
    <property type="entry name" value="Mopterin_synth/thiamin_S_b"/>
</dbReference>
<dbReference type="KEGG" id="afo:Afer_1847"/>
<dbReference type="EMBL" id="CP001631">
    <property type="protein sequence ID" value="ACU54761.1"/>
    <property type="molecule type" value="Genomic_DNA"/>
</dbReference>
<dbReference type="eggNOG" id="COG1977">
    <property type="taxonomic scope" value="Bacteria"/>
</dbReference>
<dbReference type="Gene3D" id="3.10.20.30">
    <property type="match status" value="1"/>
</dbReference>
<protein>
    <submittedName>
        <fullName evidence="1">ThiamineS protein</fullName>
    </submittedName>
</protein>
<dbReference type="HOGENOM" id="CLU_114601_1_0_11"/>
<dbReference type="InterPro" id="IPR003749">
    <property type="entry name" value="ThiS/MoaD-like"/>
</dbReference>
<dbReference type="PANTHER" id="PTHR38031">
    <property type="entry name" value="SULFUR CARRIER PROTEIN SLR0821-RELATED"/>
    <property type="match status" value="1"/>
</dbReference>
<dbReference type="NCBIfam" id="NF041918">
    <property type="entry name" value="SAMP1"/>
    <property type="match status" value="1"/>
</dbReference>
<reference evidence="1 2" key="1">
    <citation type="journal article" date="2009" name="Stand. Genomic Sci.">
        <title>Complete genome sequence of Acidimicrobium ferrooxidans type strain (ICP).</title>
        <authorList>
            <person name="Clum A."/>
            <person name="Nolan M."/>
            <person name="Lang E."/>
            <person name="Glavina Del Rio T."/>
            <person name="Tice H."/>
            <person name="Copeland A."/>
            <person name="Cheng J.F."/>
            <person name="Lucas S."/>
            <person name="Chen F."/>
            <person name="Bruce D."/>
            <person name="Goodwin L."/>
            <person name="Pitluck S."/>
            <person name="Ivanova N."/>
            <person name="Mavrommatis K."/>
            <person name="Mikhailova N."/>
            <person name="Pati A."/>
            <person name="Chen A."/>
            <person name="Palaniappan K."/>
            <person name="Goker M."/>
            <person name="Spring S."/>
            <person name="Land M."/>
            <person name="Hauser L."/>
            <person name="Chang Y.J."/>
            <person name="Jeffries C.C."/>
            <person name="Chain P."/>
            <person name="Bristow J."/>
            <person name="Eisen J.A."/>
            <person name="Markowitz V."/>
            <person name="Hugenholtz P."/>
            <person name="Kyrpides N.C."/>
            <person name="Klenk H.P."/>
            <person name="Lapidus A."/>
        </authorList>
    </citation>
    <scope>NUCLEOTIDE SEQUENCE [LARGE SCALE GENOMIC DNA]</scope>
    <source>
        <strain evidence="2">DSM 10331 / JCM 15462 / NBRC 103882 / ICP</strain>
    </source>
</reference>
<dbReference type="InterPro" id="IPR012675">
    <property type="entry name" value="Beta-grasp_dom_sf"/>
</dbReference>
<dbReference type="Proteomes" id="UP000000771">
    <property type="component" value="Chromosome"/>
</dbReference>
<organism evidence="1 2">
    <name type="scientific">Acidimicrobium ferrooxidans (strain DSM 10331 / JCM 15462 / NBRC 103882 / ICP)</name>
    <dbReference type="NCBI Taxonomy" id="525909"/>
    <lineage>
        <taxon>Bacteria</taxon>
        <taxon>Bacillati</taxon>
        <taxon>Actinomycetota</taxon>
        <taxon>Acidimicrobiia</taxon>
        <taxon>Acidimicrobiales</taxon>
        <taxon>Acidimicrobiaceae</taxon>
        <taxon>Acidimicrobium</taxon>
    </lineage>
</organism>
<proteinExistence type="predicted"/>
<dbReference type="InterPro" id="IPR052045">
    <property type="entry name" value="Sulfur_Carrier/Prot_Modifier"/>
</dbReference>
<dbReference type="PANTHER" id="PTHR38031:SF1">
    <property type="entry name" value="SULFUR CARRIER PROTEIN CYSO"/>
    <property type="match status" value="1"/>
</dbReference>